<keyword evidence="1" id="KW-0482">Metalloprotease</keyword>
<dbReference type="Proteomes" id="UP001285855">
    <property type="component" value="Unassembled WGS sequence"/>
</dbReference>
<comment type="cofactor">
    <cofactor evidence="1">
        <name>Zn(2+)</name>
        <dbReference type="ChEBI" id="CHEBI:29105"/>
    </cofactor>
    <text evidence="1">Binds 1 zinc ion per subunit.</text>
</comment>
<dbReference type="SUPFAM" id="SSF55486">
    <property type="entry name" value="Metalloproteases ('zincins'), catalytic domain"/>
    <property type="match status" value="1"/>
</dbReference>
<feature type="binding site" evidence="1">
    <location>
        <position position="187"/>
    </location>
    <ligand>
        <name>Zn(2+)</name>
        <dbReference type="ChEBI" id="CHEBI:29105"/>
        <note>catalytic</note>
    </ligand>
</feature>
<feature type="binding site" evidence="1">
    <location>
        <position position="177"/>
    </location>
    <ligand>
        <name>Zn(2+)</name>
        <dbReference type="ChEBI" id="CHEBI:29105"/>
        <note>catalytic</note>
    </ligand>
</feature>
<evidence type="ECO:0000313" key="4">
    <source>
        <dbReference type="EMBL" id="MDY2586784.1"/>
    </source>
</evidence>
<gene>
    <name evidence="4" type="ORF">SNF14_05500</name>
</gene>
<proteinExistence type="predicted"/>
<feature type="active site" evidence="1">
    <location>
        <position position="178"/>
    </location>
</feature>
<keyword evidence="5" id="KW-1185">Reference proteome</keyword>
<dbReference type="Gene3D" id="3.40.390.10">
    <property type="entry name" value="Collagenase (Catalytic Domain)"/>
    <property type="match status" value="1"/>
</dbReference>
<keyword evidence="2" id="KW-0812">Transmembrane</keyword>
<comment type="caution">
    <text evidence="4">The sequence shown here is derived from an EMBL/GenBank/DDBJ whole genome shotgun (WGS) entry which is preliminary data.</text>
</comment>
<name>A0ABU5EPV2_9FLAO</name>
<accession>A0ABU5EPV2</accession>
<comment type="caution">
    <text evidence="1">Lacks conserved residue(s) required for the propagation of feature annotation.</text>
</comment>
<dbReference type="InterPro" id="IPR001506">
    <property type="entry name" value="Peptidase_M12A"/>
</dbReference>
<dbReference type="EMBL" id="JAXDAE010000004">
    <property type="protein sequence ID" value="MDY2586784.1"/>
    <property type="molecule type" value="Genomic_DNA"/>
</dbReference>
<dbReference type="PANTHER" id="PTHR10127">
    <property type="entry name" value="DISCOIDIN, CUB, EGF, LAMININ , AND ZINC METALLOPROTEASE DOMAIN CONTAINING"/>
    <property type="match status" value="1"/>
</dbReference>
<keyword evidence="2" id="KW-0472">Membrane</keyword>
<keyword evidence="1" id="KW-0479">Metal-binding</keyword>
<dbReference type="InterPro" id="IPR006026">
    <property type="entry name" value="Peptidase_Metallo"/>
</dbReference>
<dbReference type="InterPro" id="IPR024079">
    <property type="entry name" value="MetalloPept_cat_dom_sf"/>
</dbReference>
<organism evidence="4 5">
    <name type="scientific">Winogradskyella aquimaris</name>
    <dbReference type="NCBI Taxonomy" id="864074"/>
    <lineage>
        <taxon>Bacteria</taxon>
        <taxon>Pseudomonadati</taxon>
        <taxon>Bacteroidota</taxon>
        <taxon>Flavobacteriia</taxon>
        <taxon>Flavobacteriales</taxon>
        <taxon>Flavobacteriaceae</taxon>
        <taxon>Winogradskyella</taxon>
    </lineage>
</organism>
<dbReference type="InterPro" id="IPR034035">
    <property type="entry name" value="Astacin-like_dom"/>
</dbReference>
<evidence type="ECO:0000313" key="5">
    <source>
        <dbReference type="Proteomes" id="UP001285855"/>
    </source>
</evidence>
<dbReference type="Pfam" id="PF01400">
    <property type="entry name" value="Astacin"/>
    <property type="match status" value="1"/>
</dbReference>
<keyword evidence="1" id="KW-0645">Protease</keyword>
<feature type="domain" description="Peptidase M12A" evidence="3">
    <location>
        <begin position="91"/>
        <end position="284"/>
    </location>
</feature>
<dbReference type="PROSITE" id="PS51864">
    <property type="entry name" value="ASTACIN"/>
    <property type="match status" value="1"/>
</dbReference>
<reference evidence="4 5" key="1">
    <citation type="submission" date="2023-11" db="EMBL/GenBank/DDBJ databases">
        <title>Winogradskyella pelagius sp. nov., isolated from coastal sediment.</title>
        <authorList>
            <person name="Li F."/>
        </authorList>
    </citation>
    <scope>NUCLEOTIDE SEQUENCE [LARGE SCALE GENOMIC DNA]</scope>
    <source>
        <strain evidence="4 5">KCTC 23502</strain>
    </source>
</reference>
<dbReference type="RefSeq" id="WP_320555158.1">
    <property type="nucleotide sequence ID" value="NZ_JAXDAE010000004.1"/>
</dbReference>
<keyword evidence="1" id="KW-0378">Hydrolase</keyword>
<evidence type="ECO:0000256" key="2">
    <source>
        <dbReference type="SAM" id="Phobius"/>
    </source>
</evidence>
<keyword evidence="1" id="KW-0862">Zinc</keyword>
<dbReference type="SMART" id="SM00235">
    <property type="entry name" value="ZnMc"/>
    <property type="match status" value="1"/>
</dbReference>
<protein>
    <submittedName>
        <fullName evidence="4">M12 family metallopeptidase</fullName>
    </submittedName>
</protein>
<evidence type="ECO:0000256" key="1">
    <source>
        <dbReference type="PROSITE-ProRule" id="PRU01211"/>
    </source>
</evidence>
<feature type="binding site" evidence="1">
    <location>
        <position position="181"/>
    </location>
    <ligand>
        <name>Zn(2+)</name>
        <dbReference type="ChEBI" id="CHEBI:29105"/>
        <note>catalytic</note>
    </ligand>
</feature>
<keyword evidence="2" id="KW-1133">Transmembrane helix</keyword>
<sequence length="285" mass="33054">MYSKLNKIIIAIVLVIILALTLIYLLNKNDFHKPLEYRSDYGSRKFIEVKFQMAFTEEEVEFIAEVVDSLVITEGDIILGTLKDFELQGFAAVTGEGKLWDRGIIPYVIESNHPKKDEILKAIEEINTKTKIKLLPRLNERDYVYFMNKPNCASYVGRQKDGQVIECGNCSYGSIIHEILHAAGFYHEHTRKDRGKYIIVNEENIEINSSDNFRRYIDRFLSGKDIKDYDYNSIMHYDEYSFSKNGKKTIEVKKLQQDSVIKIGQRDSLSDGDIRGINITYHLKQ</sequence>
<feature type="transmembrane region" description="Helical" evidence="2">
    <location>
        <begin position="7"/>
        <end position="26"/>
    </location>
</feature>
<dbReference type="PANTHER" id="PTHR10127:SF850">
    <property type="entry name" value="METALLOENDOPEPTIDASE"/>
    <property type="match status" value="1"/>
</dbReference>
<dbReference type="PRINTS" id="PR00480">
    <property type="entry name" value="ASTACIN"/>
</dbReference>
<dbReference type="CDD" id="cd04280">
    <property type="entry name" value="ZnMc_astacin_like"/>
    <property type="match status" value="1"/>
</dbReference>
<evidence type="ECO:0000259" key="3">
    <source>
        <dbReference type="PROSITE" id="PS51864"/>
    </source>
</evidence>